<protein>
    <recommendedName>
        <fullName evidence="14">Polygalacturonase</fullName>
    </recommendedName>
</protein>
<evidence type="ECO:0000256" key="6">
    <source>
        <dbReference type="ARBA" id="ARBA00023295"/>
    </source>
</evidence>
<keyword evidence="7" id="KW-0961">Cell wall biogenesis/degradation</keyword>
<dbReference type="Gramene" id="OBART06G16550.1">
    <property type="protein sequence ID" value="OBART06G16550.1"/>
    <property type="gene ID" value="OBART06G16550"/>
</dbReference>
<feature type="signal peptide" evidence="11">
    <location>
        <begin position="1"/>
        <end position="21"/>
    </location>
</feature>
<evidence type="ECO:0000256" key="11">
    <source>
        <dbReference type="SAM" id="SignalP"/>
    </source>
</evidence>
<evidence type="ECO:0000256" key="4">
    <source>
        <dbReference type="ARBA" id="ARBA00022525"/>
    </source>
</evidence>
<organism evidence="12">
    <name type="scientific">Oryza barthii</name>
    <dbReference type="NCBI Taxonomy" id="65489"/>
    <lineage>
        <taxon>Eukaryota</taxon>
        <taxon>Viridiplantae</taxon>
        <taxon>Streptophyta</taxon>
        <taxon>Embryophyta</taxon>
        <taxon>Tracheophyta</taxon>
        <taxon>Spermatophyta</taxon>
        <taxon>Magnoliopsida</taxon>
        <taxon>Liliopsida</taxon>
        <taxon>Poales</taxon>
        <taxon>Poaceae</taxon>
        <taxon>BOP clade</taxon>
        <taxon>Oryzoideae</taxon>
        <taxon>Oryzeae</taxon>
        <taxon>Oryzinae</taxon>
        <taxon>Oryza</taxon>
    </lineage>
</organism>
<feature type="compositionally biased region" description="Basic and acidic residues" evidence="10">
    <location>
        <begin position="436"/>
        <end position="446"/>
    </location>
</feature>
<dbReference type="GO" id="GO:0005975">
    <property type="term" value="P:carbohydrate metabolic process"/>
    <property type="evidence" value="ECO:0007669"/>
    <property type="project" value="InterPro"/>
</dbReference>
<reference evidence="12" key="2">
    <citation type="submission" date="2015-03" db="UniProtKB">
        <authorList>
            <consortium name="EnsemblPlants"/>
        </authorList>
    </citation>
    <scope>IDENTIFICATION</scope>
</reference>
<keyword evidence="11" id="KW-0732">Signal</keyword>
<feature type="chain" id="PRO_5002272534" description="Polygalacturonase" evidence="11">
    <location>
        <begin position="22"/>
        <end position="474"/>
    </location>
</feature>
<evidence type="ECO:0000256" key="10">
    <source>
        <dbReference type="SAM" id="MobiDB-lite"/>
    </source>
</evidence>
<evidence type="ECO:0000256" key="5">
    <source>
        <dbReference type="ARBA" id="ARBA00022801"/>
    </source>
</evidence>
<comment type="similarity">
    <text evidence="2 9">Belongs to the glycosyl hydrolase 28 family.</text>
</comment>
<dbReference type="InterPro" id="IPR012334">
    <property type="entry name" value="Pectin_lyas_fold"/>
</dbReference>
<dbReference type="eggNOG" id="ENOG502QV2R">
    <property type="taxonomic scope" value="Eukaryota"/>
</dbReference>
<evidence type="ECO:0000313" key="13">
    <source>
        <dbReference type="Proteomes" id="UP000026960"/>
    </source>
</evidence>
<evidence type="ECO:0000256" key="8">
    <source>
        <dbReference type="PROSITE-ProRule" id="PRU10052"/>
    </source>
</evidence>
<evidence type="ECO:0000256" key="9">
    <source>
        <dbReference type="RuleBase" id="RU361169"/>
    </source>
</evidence>
<dbReference type="Proteomes" id="UP000026960">
    <property type="component" value="Chromosome 6"/>
</dbReference>
<keyword evidence="6 9" id="KW-0326">Glycosidase</keyword>
<feature type="region of interest" description="Disordered" evidence="10">
    <location>
        <begin position="421"/>
        <end position="474"/>
    </location>
</feature>
<dbReference type="PANTHER" id="PTHR31375">
    <property type="match status" value="1"/>
</dbReference>
<feature type="compositionally biased region" description="Polar residues" evidence="10">
    <location>
        <begin position="422"/>
        <end position="432"/>
    </location>
</feature>
<dbReference type="SUPFAM" id="SSF51126">
    <property type="entry name" value="Pectin lyase-like"/>
    <property type="match status" value="2"/>
</dbReference>
<feature type="active site" evidence="8">
    <location>
        <position position="251"/>
    </location>
</feature>
<keyword evidence="4" id="KW-0964">Secreted</keyword>
<dbReference type="InterPro" id="IPR006626">
    <property type="entry name" value="PbH1"/>
</dbReference>
<dbReference type="PROSITE" id="PS00502">
    <property type="entry name" value="POLYGALACTURONASE"/>
    <property type="match status" value="1"/>
</dbReference>
<name>A0A0D3GH79_9ORYZ</name>
<proteinExistence type="inferred from homology"/>
<comment type="subcellular location">
    <subcellularLocation>
        <location evidence="1">Secreted</location>
        <location evidence="1">Cell wall</location>
    </subcellularLocation>
</comment>
<dbReference type="AlphaFoldDB" id="A0A0D3GH79"/>
<evidence type="ECO:0000313" key="12">
    <source>
        <dbReference type="EnsemblPlants" id="OBART06G16550.1"/>
    </source>
</evidence>
<reference evidence="12" key="1">
    <citation type="journal article" date="2009" name="Rice">
        <title>De Novo Next Generation Sequencing of Plant Genomes.</title>
        <authorList>
            <person name="Rounsley S."/>
            <person name="Marri P.R."/>
            <person name="Yu Y."/>
            <person name="He R."/>
            <person name="Sisneros N."/>
            <person name="Goicoechea J.L."/>
            <person name="Lee S.J."/>
            <person name="Angelova A."/>
            <person name="Kudrna D."/>
            <person name="Luo M."/>
            <person name="Affourtit J."/>
            <person name="Desany B."/>
            <person name="Knight J."/>
            <person name="Niazi F."/>
            <person name="Egholm M."/>
            <person name="Wing R.A."/>
        </authorList>
    </citation>
    <scope>NUCLEOTIDE SEQUENCE [LARGE SCALE GENOMIC DNA]</scope>
    <source>
        <strain evidence="12">cv. IRGC 105608</strain>
    </source>
</reference>
<dbReference type="InterPro" id="IPR011050">
    <property type="entry name" value="Pectin_lyase_fold/virulence"/>
</dbReference>
<feature type="compositionally biased region" description="Low complexity" evidence="10">
    <location>
        <begin position="190"/>
        <end position="208"/>
    </location>
</feature>
<keyword evidence="13" id="KW-1185">Reference proteome</keyword>
<evidence type="ECO:0000256" key="1">
    <source>
        <dbReference type="ARBA" id="ARBA00004191"/>
    </source>
</evidence>
<accession>A0A0D3GH79</accession>
<evidence type="ECO:0000256" key="3">
    <source>
        <dbReference type="ARBA" id="ARBA00022512"/>
    </source>
</evidence>
<dbReference type="InterPro" id="IPR000743">
    <property type="entry name" value="Glyco_hydro_28"/>
</dbReference>
<evidence type="ECO:0008006" key="14">
    <source>
        <dbReference type="Google" id="ProtNLM"/>
    </source>
</evidence>
<dbReference type="GO" id="GO:0004650">
    <property type="term" value="F:polygalacturonase activity"/>
    <property type="evidence" value="ECO:0007669"/>
    <property type="project" value="InterPro"/>
</dbReference>
<keyword evidence="3" id="KW-0134">Cell wall</keyword>
<dbReference type="HOGENOM" id="CLU_016031_2_2_1"/>
<dbReference type="Gene3D" id="2.160.20.10">
    <property type="entry name" value="Single-stranded right-handed beta-helix, Pectin lyase-like"/>
    <property type="match status" value="2"/>
</dbReference>
<sequence>MTAILKVFILHLFIMLHGVHGHIYDVTEYGAEPSNVDNKDALLVAWRAACGSAAGNATLLIPDGTFAVSTVEFSGPTAARLSWWSSTAFCILAPAGGSCHGKKSGDDDVWITFSSVSNLLVTGAGTLDGRGGEHGHSNGGGKSKTTTVREIFFLLVKRNGEVDDDDDEYTHMANICADHGAGQRGERDAGASTSTSTGAATSRRSASASRRRRPAHVTVADSLIGTGDDCVSIGPGSSGVVVAGVACGPGHGISVGSLGREEGEDDVRGLVVRNCTVTGTTNGLRIKTWPGSPPSRAFNITFRDIVMSNVSNPIIIDQHYCPHAHCSDIGKPSLVQISDVTYERIEGTSSSRVAVQLLCSEDRPCSGVRFDRVNLSCGRERCGSKFSNVEGKPTLLVAADEAAAFGPGAVPPPEQDADVVESQHSTIPSSPCLNDDVDHGSQDRRVSVRGVGVAEVPVKGHQHSGGRSGRPHVP</sequence>
<keyword evidence="5 9" id="KW-0378">Hydrolase</keyword>
<dbReference type="SMART" id="SM00710">
    <property type="entry name" value="PbH1"/>
    <property type="match status" value="4"/>
</dbReference>
<evidence type="ECO:0000256" key="2">
    <source>
        <dbReference type="ARBA" id="ARBA00008834"/>
    </source>
</evidence>
<feature type="compositionally biased region" description="Basic residues" evidence="10">
    <location>
        <begin position="460"/>
        <end position="474"/>
    </location>
</feature>
<feature type="region of interest" description="Disordered" evidence="10">
    <location>
        <begin position="180"/>
        <end position="215"/>
    </location>
</feature>
<evidence type="ECO:0000256" key="7">
    <source>
        <dbReference type="ARBA" id="ARBA00023316"/>
    </source>
</evidence>
<dbReference type="GO" id="GO:0071555">
    <property type="term" value="P:cell wall organization"/>
    <property type="evidence" value="ECO:0007669"/>
    <property type="project" value="UniProtKB-KW"/>
</dbReference>
<dbReference type="Pfam" id="PF00295">
    <property type="entry name" value="Glyco_hydro_28"/>
    <property type="match status" value="1"/>
</dbReference>
<dbReference type="EnsemblPlants" id="OBART06G16550.1">
    <property type="protein sequence ID" value="OBART06G16550.1"/>
    <property type="gene ID" value="OBART06G16550"/>
</dbReference>
<dbReference type="PaxDb" id="65489-OBART06G16550.1"/>